<feature type="region of interest" description="Disordered" evidence="2">
    <location>
        <begin position="1"/>
        <end position="29"/>
    </location>
</feature>
<evidence type="ECO:0000259" key="3">
    <source>
        <dbReference type="PROSITE" id="PS50048"/>
    </source>
</evidence>
<dbReference type="AlphaFoldDB" id="A0A6G1JAW2"/>
<dbReference type="InterPro" id="IPR001138">
    <property type="entry name" value="Zn2Cys6_DnaBD"/>
</dbReference>
<dbReference type="SUPFAM" id="SSF57701">
    <property type="entry name" value="Zn2/Cys6 DNA-binding domain"/>
    <property type="match status" value="1"/>
</dbReference>
<dbReference type="PANTHER" id="PTHR47784">
    <property type="entry name" value="STEROL UPTAKE CONTROL PROTEIN 2"/>
    <property type="match status" value="1"/>
</dbReference>
<dbReference type="PANTHER" id="PTHR47784:SF9">
    <property type="entry name" value="ZN(II)2CYS6 TRANSCRIPTION FACTOR (EUROFUNG)"/>
    <property type="match status" value="1"/>
</dbReference>
<name>A0A6G1JAW2_9PLEO</name>
<protein>
    <recommendedName>
        <fullName evidence="3">Zn(2)-C6 fungal-type domain-containing protein</fullName>
    </recommendedName>
</protein>
<keyword evidence="1" id="KW-0539">Nucleus</keyword>
<proteinExistence type="predicted"/>
<keyword evidence="5" id="KW-1185">Reference proteome</keyword>
<dbReference type="Pfam" id="PF00172">
    <property type="entry name" value="Zn_clus"/>
    <property type="match status" value="1"/>
</dbReference>
<dbReference type="InterPro" id="IPR053157">
    <property type="entry name" value="Sterol_Uptake_Regulator"/>
</dbReference>
<gene>
    <name evidence="4" type="ORF">K458DRAFT_428515</name>
</gene>
<dbReference type="Proteomes" id="UP000799291">
    <property type="component" value="Unassembled WGS sequence"/>
</dbReference>
<dbReference type="GO" id="GO:0008270">
    <property type="term" value="F:zinc ion binding"/>
    <property type="evidence" value="ECO:0007669"/>
    <property type="project" value="InterPro"/>
</dbReference>
<dbReference type="OrthoDB" id="416217at2759"/>
<feature type="compositionally biased region" description="Basic residues" evidence="2">
    <location>
        <begin position="16"/>
        <end position="27"/>
    </location>
</feature>
<feature type="region of interest" description="Disordered" evidence="2">
    <location>
        <begin position="75"/>
        <end position="129"/>
    </location>
</feature>
<dbReference type="InterPro" id="IPR036864">
    <property type="entry name" value="Zn2-C6_fun-type_DNA-bd_sf"/>
</dbReference>
<dbReference type="SMART" id="SM00066">
    <property type="entry name" value="GAL4"/>
    <property type="match status" value="1"/>
</dbReference>
<evidence type="ECO:0000256" key="2">
    <source>
        <dbReference type="SAM" id="MobiDB-lite"/>
    </source>
</evidence>
<feature type="domain" description="Zn(2)-C6 fungal-type" evidence="3">
    <location>
        <begin position="28"/>
        <end position="58"/>
    </location>
</feature>
<evidence type="ECO:0000256" key="1">
    <source>
        <dbReference type="ARBA" id="ARBA00023242"/>
    </source>
</evidence>
<evidence type="ECO:0000313" key="5">
    <source>
        <dbReference type="Proteomes" id="UP000799291"/>
    </source>
</evidence>
<evidence type="ECO:0000313" key="4">
    <source>
        <dbReference type="EMBL" id="KAF2687672.1"/>
    </source>
</evidence>
<dbReference type="CDD" id="cd00067">
    <property type="entry name" value="GAL4"/>
    <property type="match status" value="1"/>
</dbReference>
<dbReference type="Gene3D" id="4.10.240.10">
    <property type="entry name" value="Zn(2)-C6 fungal-type DNA-binding domain"/>
    <property type="match status" value="1"/>
</dbReference>
<sequence length="500" mass="54967">MPALVSRSREAAPNAVRKRRVHGKSRKGCGNCKLRRVKCDETRPRCSKCLAYGVSCSYDGSAPALDLSAQGSFQVDLSPSASKPPPTGSSIPTPSQSQSPPNPDEEFERTTPQSEIQRPTFPHSPVSPVSLNRSMAGMIDASLHAKRMTVGVGAAMAGSPFMGKVVGAGPGSSWTFTEADLETVTRFQERTVLTIGNRETSPTYRDCIGILSFSHPFLMHMLLGVTHLHDAHLYTPHAPAKASTHHHLALTHWNTATTLFNAILSQPLPPSSRDAVWATGALLGAAVFAYIESPAPESSWPLKTSDPTDLDWLKISEGKKAIWNIANPTRPDSMFSGLATCLNHLKLPSWATHPDISTLPSSIQNLFSITPTSTRQNSPYLFPTIILSRLQGLTPNHDNILDFLRFMAFMPVEFKILLECKDPRAMLLLLWWFRKLETGELWWVRERARVEGRAIEMYLERWCGGELMRACMRVGIDDWGKGEMGGGGEVGENGVQCPVQ</sequence>
<dbReference type="PROSITE" id="PS50048">
    <property type="entry name" value="ZN2_CY6_FUNGAL_2"/>
    <property type="match status" value="1"/>
</dbReference>
<feature type="compositionally biased region" description="Low complexity" evidence="2">
    <location>
        <begin position="88"/>
        <end position="99"/>
    </location>
</feature>
<dbReference type="EMBL" id="MU005574">
    <property type="protein sequence ID" value="KAF2687672.1"/>
    <property type="molecule type" value="Genomic_DNA"/>
</dbReference>
<dbReference type="PROSITE" id="PS00463">
    <property type="entry name" value="ZN2_CY6_FUNGAL_1"/>
    <property type="match status" value="1"/>
</dbReference>
<dbReference type="GO" id="GO:0001228">
    <property type="term" value="F:DNA-binding transcription activator activity, RNA polymerase II-specific"/>
    <property type="evidence" value="ECO:0007669"/>
    <property type="project" value="TreeGrafter"/>
</dbReference>
<accession>A0A6G1JAW2</accession>
<reference evidence="4" key="1">
    <citation type="journal article" date="2020" name="Stud. Mycol.">
        <title>101 Dothideomycetes genomes: a test case for predicting lifestyles and emergence of pathogens.</title>
        <authorList>
            <person name="Haridas S."/>
            <person name="Albert R."/>
            <person name="Binder M."/>
            <person name="Bloem J."/>
            <person name="Labutti K."/>
            <person name="Salamov A."/>
            <person name="Andreopoulos B."/>
            <person name="Baker S."/>
            <person name="Barry K."/>
            <person name="Bills G."/>
            <person name="Bluhm B."/>
            <person name="Cannon C."/>
            <person name="Castanera R."/>
            <person name="Culley D."/>
            <person name="Daum C."/>
            <person name="Ezra D."/>
            <person name="Gonzalez J."/>
            <person name="Henrissat B."/>
            <person name="Kuo A."/>
            <person name="Liang C."/>
            <person name="Lipzen A."/>
            <person name="Lutzoni F."/>
            <person name="Magnuson J."/>
            <person name="Mondo S."/>
            <person name="Nolan M."/>
            <person name="Ohm R."/>
            <person name="Pangilinan J."/>
            <person name="Park H.-J."/>
            <person name="Ramirez L."/>
            <person name="Alfaro M."/>
            <person name="Sun H."/>
            <person name="Tritt A."/>
            <person name="Yoshinaga Y."/>
            <person name="Zwiers L.-H."/>
            <person name="Turgeon B."/>
            <person name="Goodwin S."/>
            <person name="Spatafora J."/>
            <person name="Crous P."/>
            <person name="Grigoriev I."/>
        </authorList>
    </citation>
    <scope>NUCLEOTIDE SEQUENCE</scope>
    <source>
        <strain evidence="4">CBS 122367</strain>
    </source>
</reference>
<organism evidence="4 5">
    <name type="scientific">Lentithecium fluviatile CBS 122367</name>
    <dbReference type="NCBI Taxonomy" id="1168545"/>
    <lineage>
        <taxon>Eukaryota</taxon>
        <taxon>Fungi</taxon>
        <taxon>Dikarya</taxon>
        <taxon>Ascomycota</taxon>
        <taxon>Pezizomycotina</taxon>
        <taxon>Dothideomycetes</taxon>
        <taxon>Pleosporomycetidae</taxon>
        <taxon>Pleosporales</taxon>
        <taxon>Massarineae</taxon>
        <taxon>Lentitheciaceae</taxon>
        <taxon>Lentithecium</taxon>
    </lineage>
</organism>